<proteinExistence type="predicted"/>
<protein>
    <submittedName>
        <fullName evidence="2">Uncharacterized protein</fullName>
    </submittedName>
</protein>
<comment type="caution">
    <text evidence="2">The sequence shown here is derived from an EMBL/GenBank/DDBJ whole genome shotgun (WGS) entry which is preliminary data.</text>
</comment>
<sequence length="370" mass="41035">MKKSLLFAFAMCGAVAINAMEPLSAEQLAKLTIQINDFSDNSFALSATVGPEYADESNKTLIQIQNFNGEGLPLRMNVDWENGTVSVSPYTFSSEFNEDDYMNYYLMVVSEEAANLSSPMDDAFTKSTVTGTISESGITLDSWNIVAVHPYFTSMTKKYDKPFTTKFIAPNATMSQERLDWDDDWENLVYSYSQDFRVYTEVDGTALTVYGWDDMESCVKLTRKVDNGTFTYENNPSDLIYADKKRDWYLCALPGTTWDDLEKFKSESATPLVSNPITDSKVITFNQWIIVNFGESYNNERSFGSSAKLTLDTPLQLGTSGIGETVASGAPVKVAYFNLNGIETAEPAAGIFVKVSTYADGSVKTEKVAL</sequence>
<gene>
    <name evidence="2" type="ORF">E5333_00295</name>
</gene>
<dbReference type="EMBL" id="SRYD01000001">
    <property type="protein sequence ID" value="TGY76729.1"/>
    <property type="molecule type" value="Genomic_DNA"/>
</dbReference>
<feature type="signal peptide" evidence="1">
    <location>
        <begin position="1"/>
        <end position="19"/>
    </location>
</feature>
<name>A0A4V6RES6_9BACT</name>
<dbReference type="Proteomes" id="UP000306630">
    <property type="component" value="Unassembled WGS sequence"/>
</dbReference>
<feature type="chain" id="PRO_5020289022" evidence="1">
    <location>
        <begin position="20"/>
        <end position="370"/>
    </location>
</feature>
<evidence type="ECO:0000313" key="2">
    <source>
        <dbReference type="EMBL" id="TGY76729.1"/>
    </source>
</evidence>
<evidence type="ECO:0000256" key="1">
    <source>
        <dbReference type="SAM" id="SignalP"/>
    </source>
</evidence>
<reference evidence="2 3" key="1">
    <citation type="submission" date="2019-04" db="EMBL/GenBank/DDBJ databases">
        <title>Microbes associate with the intestines of laboratory mice.</title>
        <authorList>
            <person name="Navarre W."/>
            <person name="Wong E."/>
            <person name="Huang K."/>
            <person name="Tropini C."/>
            <person name="Ng K."/>
            <person name="Yu B."/>
        </authorList>
    </citation>
    <scope>NUCLEOTIDE SEQUENCE [LARGE SCALE GENOMIC DNA]</scope>
    <source>
        <strain evidence="2 3">NM06_A21</strain>
    </source>
</reference>
<dbReference type="RefSeq" id="WP_135992615.1">
    <property type="nucleotide sequence ID" value="NZ_CARMWJ010000023.1"/>
</dbReference>
<accession>A0A4V6RES6</accession>
<organism evidence="2 3">
    <name type="scientific">Muribaculum intestinale</name>
    <dbReference type="NCBI Taxonomy" id="1796646"/>
    <lineage>
        <taxon>Bacteria</taxon>
        <taxon>Pseudomonadati</taxon>
        <taxon>Bacteroidota</taxon>
        <taxon>Bacteroidia</taxon>
        <taxon>Bacteroidales</taxon>
        <taxon>Muribaculaceae</taxon>
        <taxon>Muribaculum</taxon>
    </lineage>
</organism>
<keyword evidence="1" id="KW-0732">Signal</keyword>
<evidence type="ECO:0000313" key="3">
    <source>
        <dbReference type="Proteomes" id="UP000306630"/>
    </source>
</evidence>
<dbReference type="AlphaFoldDB" id="A0A4V6RES6"/>